<dbReference type="Pfam" id="PF26327">
    <property type="entry name" value="LpqS"/>
    <property type="match status" value="1"/>
</dbReference>
<proteinExistence type="predicted"/>
<feature type="transmembrane region" description="Helical" evidence="1">
    <location>
        <begin position="91"/>
        <end position="111"/>
    </location>
</feature>
<evidence type="ECO:0000256" key="1">
    <source>
        <dbReference type="SAM" id="Phobius"/>
    </source>
</evidence>
<dbReference type="InterPro" id="IPR058714">
    <property type="entry name" value="LpqS"/>
</dbReference>
<evidence type="ECO:0000313" key="2">
    <source>
        <dbReference type="EMBL" id="VTP04376.1"/>
    </source>
</evidence>
<dbReference type="EMBL" id="LR589196">
    <property type="protein sequence ID" value="VTP04376.1"/>
    <property type="molecule type" value="Genomic_DNA"/>
</dbReference>
<evidence type="ECO:0008006" key="3">
    <source>
        <dbReference type="Google" id="ProtNLM"/>
    </source>
</evidence>
<reference evidence="2" key="1">
    <citation type="submission" date="2019-05" db="EMBL/GenBank/DDBJ databases">
        <authorList>
            <person name="Naeem R."/>
            <person name="Antony C."/>
            <person name="Guan Q."/>
        </authorList>
    </citation>
    <scope>NUCLEOTIDE SEQUENCE</scope>
    <source>
        <strain evidence="2">2</strain>
    </source>
</reference>
<dbReference type="AlphaFoldDB" id="A0A653F5V0"/>
<protein>
    <recommendedName>
        <fullName evidence="3">Lipoprotein LpqS</fullName>
    </recommendedName>
</protein>
<accession>A0A653F5V0</accession>
<sequence>MQLSTQMRLPRWRSLIVVATVALLVALIGHSAMMHSDTHAAHQPHALLSLVGGEFAVNVDHTHLAKSSVTGCHNVFATAVVPRSATTLVELGVAAAVVAITAVLANLVMAAGRGPPEVPLTALTGRDLLTRFCLARR</sequence>
<keyword evidence="1" id="KW-0812">Transmembrane</keyword>
<organism evidence="2">
    <name type="scientific">Mycobacterium riyadhense</name>
    <dbReference type="NCBI Taxonomy" id="486698"/>
    <lineage>
        <taxon>Bacteria</taxon>
        <taxon>Bacillati</taxon>
        <taxon>Actinomycetota</taxon>
        <taxon>Actinomycetes</taxon>
        <taxon>Mycobacteriales</taxon>
        <taxon>Mycobacteriaceae</taxon>
        <taxon>Mycobacterium</taxon>
    </lineage>
</organism>
<keyword evidence="1" id="KW-1133">Transmembrane helix</keyword>
<gene>
    <name evidence="2" type="ORF">BIN_B_05503</name>
</gene>
<keyword evidence="1" id="KW-0472">Membrane</keyword>
<name>A0A653F5V0_9MYCO</name>